<organism evidence="2 3">
    <name type="scientific">Desulforamulus putei DSM 12395</name>
    <dbReference type="NCBI Taxonomy" id="1121429"/>
    <lineage>
        <taxon>Bacteria</taxon>
        <taxon>Bacillati</taxon>
        <taxon>Bacillota</taxon>
        <taxon>Clostridia</taxon>
        <taxon>Eubacteriales</taxon>
        <taxon>Peptococcaceae</taxon>
        <taxon>Desulforamulus</taxon>
    </lineage>
</organism>
<gene>
    <name evidence="2" type="ORF">SAMN02745133_01106</name>
</gene>
<dbReference type="OrthoDB" id="9795268at2"/>
<keyword evidence="3" id="KW-1185">Reference proteome</keyword>
<evidence type="ECO:0000259" key="1">
    <source>
        <dbReference type="PROSITE" id="PS51379"/>
    </source>
</evidence>
<proteinExistence type="predicted"/>
<feature type="domain" description="4Fe-4S ferredoxin-type" evidence="1">
    <location>
        <begin position="34"/>
        <end position="63"/>
    </location>
</feature>
<dbReference type="Gene3D" id="3.30.70.20">
    <property type="match status" value="1"/>
</dbReference>
<evidence type="ECO:0000313" key="2">
    <source>
        <dbReference type="EMBL" id="SHE77842.1"/>
    </source>
</evidence>
<dbReference type="Pfam" id="PF14697">
    <property type="entry name" value="Fer4_21"/>
    <property type="match status" value="1"/>
</dbReference>
<protein>
    <submittedName>
        <fullName evidence="2">4Fe-4S dicluster domain-containing protein</fullName>
    </submittedName>
</protein>
<dbReference type="InterPro" id="IPR052911">
    <property type="entry name" value="Corrinoid_activation_enz"/>
</dbReference>
<dbReference type="STRING" id="1121429.SAMN02745133_01106"/>
<accession>A0A1M4WA55</accession>
<dbReference type="Proteomes" id="UP000184148">
    <property type="component" value="Unassembled WGS sequence"/>
</dbReference>
<dbReference type="SUPFAM" id="SSF54862">
    <property type="entry name" value="4Fe-4S ferredoxins"/>
    <property type="match status" value="1"/>
</dbReference>
<name>A0A1M4WA55_9FIRM</name>
<feature type="domain" description="4Fe-4S ferredoxin-type" evidence="1">
    <location>
        <begin position="4"/>
        <end position="33"/>
    </location>
</feature>
<dbReference type="PANTHER" id="PTHR42895">
    <property type="entry name" value="IRON-SULFUR CLUSTER-BINDING PROTEIN-RELATED"/>
    <property type="match status" value="1"/>
</dbReference>
<sequence>MKRKVIQIDQDKCIGCGLCANACMQGAIQVINGKATLVSESYCDGLGMCLPQCPMDAIQLVEKEAAAFNTARSNIKLKSAVSTGPACGCPSAQTRVIEQKDEGQAPLGSQPSNLRQWPIQLHLLNPAAPYFQNANLLLCADCVMAAYGDFQEKLLKNRTIAIACPKLDNIQGYVEKLAQILSLNNIKTIVVARMEVPCCGGITGILKQALQMSGKEIPVREVIISVDGKVK</sequence>
<dbReference type="PANTHER" id="PTHR42895:SF1">
    <property type="entry name" value="IRON-SULFUR CLUSTER PROTEIN"/>
    <property type="match status" value="1"/>
</dbReference>
<dbReference type="AlphaFoldDB" id="A0A1M4WA55"/>
<evidence type="ECO:0000313" key="3">
    <source>
        <dbReference type="Proteomes" id="UP000184148"/>
    </source>
</evidence>
<dbReference type="InterPro" id="IPR017896">
    <property type="entry name" value="4Fe4S_Fe-S-bd"/>
</dbReference>
<dbReference type="EMBL" id="FQUY01000006">
    <property type="protein sequence ID" value="SHE77842.1"/>
    <property type="molecule type" value="Genomic_DNA"/>
</dbReference>
<dbReference type="PROSITE" id="PS51379">
    <property type="entry name" value="4FE4S_FER_2"/>
    <property type="match status" value="2"/>
</dbReference>
<dbReference type="RefSeq" id="WP_073236982.1">
    <property type="nucleotide sequence ID" value="NZ_FQUY01000006.1"/>
</dbReference>
<reference evidence="3" key="1">
    <citation type="submission" date="2016-11" db="EMBL/GenBank/DDBJ databases">
        <authorList>
            <person name="Varghese N."/>
            <person name="Submissions S."/>
        </authorList>
    </citation>
    <scope>NUCLEOTIDE SEQUENCE [LARGE SCALE GENOMIC DNA]</scope>
    <source>
        <strain evidence="3">DSM 12395</strain>
    </source>
</reference>